<evidence type="ECO:0000313" key="3">
    <source>
        <dbReference type="Proteomes" id="UP000238672"/>
    </source>
</evidence>
<dbReference type="Proteomes" id="UP000238672">
    <property type="component" value="Unassembled WGS sequence"/>
</dbReference>
<gene>
    <name evidence="2" type="ORF">C6B37_02390</name>
</gene>
<keyword evidence="1" id="KW-1133">Transmembrane helix</keyword>
<name>A0A2S8NT74_9MOLU</name>
<accession>A0A2S8NT74</accession>
<evidence type="ECO:0008006" key="4">
    <source>
        <dbReference type="Google" id="ProtNLM"/>
    </source>
</evidence>
<keyword evidence="1" id="KW-0812">Transmembrane</keyword>
<keyword evidence="1" id="KW-0472">Membrane</keyword>
<comment type="caution">
    <text evidence="2">The sequence shown here is derived from an EMBL/GenBank/DDBJ whole genome shotgun (WGS) entry which is preliminary data.</text>
</comment>
<evidence type="ECO:0000313" key="2">
    <source>
        <dbReference type="EMBL" id="PQP79193.1"/>
    </source>
</evidence>
<dbReference type="AlphaFoldDB" id="A0A2S8NT74"/>
<protein>
    <recommendedName>
        <fullName evidence="4">DUF2963 domain-containing protein</fullName>
    </recommendedName>
</protein>
<organism evidence="2 3">
    <name type="scientific">Candidatus Phytoplasma phoenicium</name>
    <dbReference type="NCBI Taxonomy" id="198422"/>
    <lineage>
        <taxon>Bacteria</taxon>
        <taxon>Bacillati</taxon>
        <taxon>Mycoplasmatota</taxon>
        <taxon>Mollicutes</taxon>
        <taxon>Acholeplasmatales</taxon>
        <taxon>Acholeplasmataceae</taxon>
        <taxon>Candidatus Phytoplasma</taxon>
        <taxon>16SrIX (Pigeon pea witches'-broom group)</taxon>
    </lineage>
</organism>
<sequence length="103" mass="12048">MFNKIITFALKFFFIASLVFISIFIYQYYFPIDDNVTQVLKDGTIIKYDNQGVKKEKIFANGNIVKYDANGRIKQFITHHDGVITEFDPLTNTKIKVIYPEKK</sequence>
<proteinExistence type="predicted"/>
<keyword evidence="3" id="KW-1185">Reference proteome</keyword>
<evidence type="ECO:0000256" key="1">
    <source>
        <dbReference type="SAM" id="Phobius"/>
    </source>
</evidence>
<reference evidence="2 3" key="1">
    <citation type="submission" date="2018-02" db="EMBL/GenBank/DDBJ databases">
        <title>Metagenomics reveals mixed infection of spiroplasma and phytoplasma in chicory.</title>
        <authorList>
            <person name="Polano C."/>
            <person name="Moruzzi S."/>
            <person name="Ermacora P."/>
            <person name="Ferrini F."/>
            <person name="Martini M."/>
            <person name="Firrao G."/>
        </authorList>
    </citation>
    <scope>NUCLEOTIDE SEQUENCE [LARGE SCALE GENOMIC DNA]</scope>
    <source>
        <strain evidence="2 3">ChiP</strain>
    </source>
</reference>
<dbReference type="EMBL" id="PUUG01000085">
    <property type="protein sequence ID" value="PQP79193.1"/>
    <property type="molecule type" value="Genomic_DNA"/>
</dbReference>
<feature type="transmembrane region" description="Helical" evidence="1">
    <location>
        <begin position="12"/>
        <end position="30"/>
    </location>
</feature>